<feature type="region of interest" description="Disordered" evidence="1">
    <location>
        <begin position="199"/>
        <end position="264"/>
    </location>
</feature>
<name>A0A9P6LRU5_9FUNG</name>
<dbReference type="Proteomes" id="UP000749646">
    <property type="component" value="Unassembled WGS sequence"/>
</dbReference>
<feature type="compositionally biased region" description="Basic and acidic residues" evidence="1">
    <location>
        <begin position="1"/>
        <end position="10"/>
    </location>
</feature>
<feature type="compositionally biased region" description="Basic and acidic residues" evidence="1">
    <location>
        <begin position="414"/>
        <end position="424"/>
    </location>
</feature>
<feature type="region of interest" description="Disordered" evidence="1">
    <location>
        <begin position="356"/>
        <end position="436"/>
    </location>
</feature>
<organism evidence="2 3">
    <name type="scientific">Modicella reniformis</name>
    <dbReference type="NCBI Taxonomy" id="1440133"/>
    <lineage>
        <taxon>Eukaryota</taxon>
        <taxon>Fungi</taxon>
        <taxon>Fungi incertae sedis</taxon>
        <taxon>Mucoromycota</taxon>
        <taxon>Mortierellomycotina</taxon>
        <taxon>Mortierellomycetes</taxon>
        <taxon>Mortierellales</taxon>
        <taxon>Mortierellaceae</taxon>
        <taxon>Modicella</taxon>
    </lineage>
</organism>
<comment type="caution">
    <text evidence="2">The sequence shown here is derived from an EMBL/GenBank/DDBJ whole genome shotgun (WGS) entry which is preliminary data.</text>
</comment>
<feature type="non-terminal residue" evidence="2">
    <location>
        <position position="436"/>
    </location>
</feature>
<feature type="compositionally biased region" description="Low complexity" evidence="1">
    <location>
        <begin position="242"/>
        <end position="253"/>
    </location>
</feature>
<evidence type="ECO:0000256" key="1">
    <source>
        <dbReference type="SAM" id="MobiDB-lite"/>
    </source>
</evidence>
<keyword evidence="3" id="KW-1185">Reference proteome</keyword>
<dbReference type="OrthoDB" id="2442639at2759"/>
<feature type="compositionally biased region" description="Polar residues" evidence="1">
    <location>
        <begin position="231"/>
        <end position="241"/>
    </location>
</feature>
<feature type="region of interest" description="Disordered" evidence="1">
    <location>
        <begin position="1"/>
        <end position="36"/>
    </location>
</feature>
<evidence type="ECO:0000313" key="3">
    <source>
        <dbReference type="Proteomes" id="UP000749646"/>
    </source>
</evidence>
<dbReference type="AlphaFoldDB" id="A0A9P6LRU5"/>
<proteinExistence type="predicted"/>
<gene>
    <name evidence="2" type="ORF">BGZ65_008390</name>
</gene>
<feature type="compositionally biased region" description="Polar residues" evidence="1">
    <location>
        <begin position="358"/>
        <end position="385"/>
    </location>
</feature>
<feature type="region of interest" description="Disordered" evidence="1">
    <location>
        <begin position="155"/>
        <end position="183"/>
    </location>
</feature>
<dbReference type="EMBL" id="JAAAHW010010603">
    <property type="protein sequence ID" value="KAF9924345.1"/>
    <property type="molecule type" value="Genomic_DNA"/>
</dbReference>
<protein>
    <submittedName>
        <fullName evidence="2">Uncharacterized protein</fullName>
    </submittedName>
</protein>
<sequence length="436" mass="45875">MSTSHIEETTHNPVTDAIVPDGATNEPTPELHEETTPLKVATAPPVRQSRLSMAFNRISCGLCFHPLKNNLGTDYHTLVHTPTEEDAPILGDESFYPDVDGADHPFNLQVGSADHDDEVEADGNQVISAMVEIIATPTTTMQQSVSITDLAQDDIAQEEEEEEEEQGLVTAAAEQEEEDFSQRVSTDIAADAAVAVADGGAAVSPKAGKKKSRPAQAMTRGVKALAKLTKRSSASNTPASNTPASYTPTHSTPSSPPTSPMLSGRFSRFSKFARTKEASAATSSSSLISTKVDSLKVGSAPSTTNTMTTAIAASNTKQDFLIDFHETVVPDDEPLILSDEPSELRLPTVQPVAIPGQASLSSPSSTAVGSSWPQSQMDASASTAGSGRMLAKLGRSSTVGSTVESETGSMKSNGSDKESKDAPKPEPQQQEPKRKG</sequence>
<reference evidence="2" key="1">
    <citation type="journal article" date="2020" name="Fungal Divers.">
        <title>Resolving the Mortierellaceae phylogeny through synthesis of multi-gene phylogenetics and phylogenomics.</title>
        <authorList>
            <person name="Vandepol N."/>
            <person name="Liber J."/>
            <person name="Desiro A."/>
            <person name="Na H."/>
            <person name="Kennedy M."/>
            <person name="Barry K."/>
            <person name="Grigoriev I.V."/>
            <person name="Miller A.N."/>
            <person name="O'Donnell K."/>
            <person name="Stajich J.E."/>
            <person name="Bonito G."/>
        </authorList>
    </citation>
    <scope>NUCLEOTIDE SEQUENCE</scope>
    <source>
        <strain evidence="2">MES-2147</strain>
    </source>
</reference>
<accession>A0A9P6LRU5</accession>
<feature type="compositionally biased region" description="Low complexity" evidence="1">
    <location>
        <begin position="396"/>
        <end position="409"/>
    </location>
</feature>
<feature type="compositionally biased region" description="Acidic residues" evidence="1">
    <location>
        <begin position="155"/>
        <end position="166"/>
    </location>
</feature>
<evidence type="ECO:0000313" key="2">
    <source>
        <dbReference type="EMBL" id="KAF9924345.1"/>
    </source>
</evidence>